<dbReference type="GO" id="GO:0005976">
    <property type="term" value="P:polysaccharide metabolic process"/>
    <property type="evidence" value="ECO:0007669"/>
    <property type="project" value="InterPro"/>
</dbReference>
<organism evidence="2 3">
    <name type="scientific">Petrachloros mirabilis ULC683</name>
    <dbReference type="NCBI Taxonomy" id="2781853"/>
    <lineage>
        <taxon>Bacteria</taxon>
        <taxon>Bacillati</taxon>
        <taxon>Cyanobacteriota</taxon>
        <taxon>Cyanophyceae</taxon>
        <taxon>Synechococcales</taxon>
        <taxon>Petrachlorosaceae</taxon>
        <taxon>Petrachloros</taxon>
        <taxon>Petrachloros mirabilis</taxon>
    </lineage>
</organism>
<reference evidence="2" key="1">
    <citation type="submission" date="2019-12" db="EMBL/GenBank/DDBJ databases">
        <title>High-Quality draft genome sequences of three cyanobacteria isolated from the limestone walls of the Old Cathedral of Coimbra.</title>
        <authorList>
            <person name="Tiago I."/>
            <person name="Soares F."/>
            <person name="Portugal A."/>
        </authorList>
    </citation>
    <scope>NUCLEOTIDE SEQUENCE [LARGE SCALE GENOMIC DNA]</scope>
    <source>
        <strain evidence="2">C</strain>
    </source>
</reference>
<dbReference type="RefSeq" id="WP_161823861.1">
    <property type="nucleotide sequence ID" value="NZ_WVIC01000003.1"/>
</dbReference>
<dbReference type="GO" id="GO:0009298">
    <property type="term" value="P:GDP-mannose biosynthetic process"/>
    <property type="evidence" value="ECO:0007669"/>
    <property type="project" value="TreeGrafter"/>
</dbReference>
<dbReference type="Gene3D" id="2.60.120.10">
    <property type="entry name" value="Jelly Rolls"/>
    <property type="match status" value="1"/>
</dbReference>
<evidence type="ECO:0000313" key="3">
    <source>
        <dbReference type="Proteomes" id="UP000607397"/>
    </source>
</evidence>
<sequence>MKVSSALLEAAPHSVAATELRPWGSFTILEEGKGYKIKRIEVKVGHRLSLQMHHHRSEHWIVISGIARVVRGDEEIMLSPNESTYVPRFTSHRLENPGKVPLVLIEVQNGEYLGEDDIVRFDDDYAR</sequence>
<dbReference type="Pfam" id="PF01050">
    <property type="entry name" value="MannoseP_isomer"/>
    <property type="match status" value="1"/>
</dbReference>
<dbReference type="FunFam" id="2.60.120.10:FF:000032">
    <property type="entry name" value="Mannose-1-phosphate guanylyltransferase/mannose-6-phosphate isomerase"/>
    <property type="match status" value="1"/>
</dbReference>
<dbReference type="SUPFAM" id="SSF51182">
    <property type="entry name" value="RmlC-like cupins"/>
    <property type="match status" value="1"/>
</dbReference>
<dbReference type="InterPro" id="IPR011051">
    <property type="entry name" value="RmlC_Cupin_sf"/>
</dbReference>
<feature type="domain" description="Mannose-6-phosphate isomerase type II C-terminal" evidence="1">
    <location>
        <begin position="16"/>
        <end position="123"/>
    </location>
</feature>
<evidence type="ECO:0000313" key="2">
    <source>
        <dbReference type="EMBL" id="NCJ05391.1"/>
    </source>
</evidence>
<protein>
    <submittedName>
        <fullName evidence="2">Cupin domain-containing protein</fullName>
    </submittedName>
</protein>
<dbReference type="EMBL" id="WVIC01000003">
    <property type="protein sequence ID" value="NCJ05391.1"/>
    <property type="molecule type" value="Genomic_DNA"/>
</dbReference>
<evidence type="ECO:0000259" key="1">
    <source>
        <dbReference type="Pfam" id="PF01050"/>
    </source>
</evidence>
<dbReference type="InterPro" id="IPR051161">
    <property type="entry name" value="Mannose-6P_isomerase_type2"/>
</dbReference>
<accession>A0A8K2ANC5</accession>
<name>A0A8K2ANC5_9CYAN</name>
<proteinExistence type="predicted"/>
<dbReference type="Proteomes" id="UP000607397">
    <property type="component" value="Unassembled WGS sequence"/>
</dbReference>
<comment type="caution">
    <text evidence="2">The sequence shown here is derived from an EMBL/GenBank/DDBJ whole genome shotgun (WGS) entry which is preliminary data.</text>
</comment>
<dbReference type="InterPro" id="IPR001538">
    <property type="entry name" value="Man6P_isomerase-2_C"/>
</dbReference>
<dbReference type="CDD" id="cd02213">
    <property type="entry name" value="cupin_PMI_typeII_C"/>
    <property type="match status" value="1"/>
</dbReference>
<dbReference type="PANTHER" id="PTHR46390">
    <property type="entry name" value="MANNOSE-1-PHOSPHATE GUANYLYLTRANSFERASE"/>
    <property type="match status" value="1"/>
</dbReference>
<dbReference type="InterPro" id="IPR014710">
    <property type="entry name" value="RmlC-like_jellyroll"/>
</dbReference>
<dbReference type="AlphaFoldDB" id="A0A8K2ANC5"/>
<dbReference type="GO" id="GO:0004475">
    <property type="term" value="F:mannose-1-phosphate guanylyltransferase (GTP) activity"/>
    <property type="evidence" value="ECO:0007669"/>
    <property type="project" value="TreeGrafter"/>
</dbReference>
<keyword evidence="3" id="KW-1185">Reference proteome</keyword>
<gene>
    <name evidence="2" type="ORF">GS597_02445</name>
</gene>
<dbReference type="PANTHER" id="PTHR46390:SF1">
    <property type="entry name" value="MANNOSE-1-PHOSPHATE GUANYLYLTRANSFERASE"/>
    <property type="match status" value="1"/>
</dbReference>